<evidence type="ECO:0000313" key="2">
    <source>
        <dbReference type="Proteomes" id="UP001066276"/>
    </source>
</evidence>
<accession>A0AAV7SN41</accession>
<comment type="caution">
    <text evidence="1">The sequence shown here is derived from an EMBL/GenBank/DDBJ whole genome shotgun (WGS) entry which is preliminary data.</text>
</comment>
<evidence type="ECO:0000313" key="1">
    <source>
        <dbReference type="EMBL" id="KAJ1165520.1"/>
    </source>
</evidence>
<organism evidence="1 2">
    <name type="scientific">Pleurodeles waltl</name>
    <name type="common">Iberian ribbed newt</name>
    <dbReference type="NCBI Taxonomy" id="8319"/>
    <lineage>
        <taxon>Eukaryota</taxon>
        <taxon>Metazoa</taxon>
        <taxon>Chordata</taxon>
        <taxon>Craniata</taxon>
        <taxon>Vertebrata</taxon>
        <taxon>Euteleostomi</taxon>
        <taxon>Amphibia</taxon>
        <taxon>Batrachia</taxon>
        <taxon>Caudata</taxon>
        <taxon>Salamandroidea</taxon>
        <taxon>Salamandridae</taxon>
        <taxon>Pleurodelinae</taxon>
        <taxon>Pleurodeles</taxon>
    </lineage>
</organism>
<name>A0AAV7SN41_PLEWA</name>
<dbReference type="AlphaFoldDB" id="A0AAV7SN41"/>
<dbReference type="EMBL" id="JANPWB010000008">
    <property type="protein sequence ID" value="KAJ1165520.1"/>
    <property type="molecule type" value="Genomic_DNA"/>
</dbReference>
<protein>
    <submittedName>
        <fullName evidence="1">Uncharacterized protein</fullName>
    </submittedName>
</protein>
<dbReference type="Proteomes" id="UP001066276">
    <property type="component" value="Chromosome 4_2"/>
</dbReference>
<keyword evidence="2" id="KW-1185">Reference proteome</keyword>
<proteinExistence type="predicted"/>
<gene>
    <name evidence="1" type="ORF">NDU88_005947</name>
</gene>
<sequence>MGATLDTILKAIAASREALEAKIDAVVTGGYREGQSNKAHTEDLNPEMTTIQGRLTAMENRLHTSKTAIRVTLHKFVLYREDFLG</sequence>
<reference evidence="1" key="1">
    <citation type="journal article" date="2022" name="bioRxiv">
        <title>Sequencing and chromosome-scale assembly of the giantPleurodeles waltlgenome.</title>
        <authorList>
            <person name="Brown T."/>
            <person name="Elewa A."/>
            <person name="Iarovenko S."/>
            <person name="Subramanian E."/>
            <person name="Araus A.J."/>
            <person name="Petzold A."/>
            <person name="Susuki M."/>
            <person name="Suzuki K.-i.T."/>
            <person name="Hayashi T."/>
            <person name="Toyoda A."/>
            <person name="Oliveira C."/>
            <person name="Osipova E."/>
            <person name="Leigh N.D."/>
            <person name="Simon A."/>
            <person name="Yun M.H."/>
        </authorList>
    </citation>
    <scope>NUCLEOTIDE SEQUENCE</scope>
    <source>
        <strain evidence="1">20211129_DDA</strain>
        <tissue evidence="1">Liver</tissue>
    </source>
</reference>